<dbReference type="Gene3D" id="3.90.180.10">
    <property type="entry name" value="Medium-chain alcohol dehydrogenases, catalytic domain"/>
    <property type="match status" value="1"/>
</dbReference>
<dbReference type="SUPFAM" id="SSF50129">
    <property type="entry name" value="GroES-like"/>
    <property type="match status" value="1"/>
</dbReference>
<dbReference type="Pfam" id="PF08240">
    <property type="entry name" value="ADH_N"/>
    <property type="match status" value="1"/>
</dbReference>
<gene>
    <name evidence="7" type="ORF">DFP95_101715</name>
</gene>
<dbReference type="InterPro" id="IPR013154">
    <property type="entry name" value="ADH-like_N"/>
</dbReference>
<comment type="subcellular location">
    <subcellularLocation>
        <location evidence="1">Cytoplasm</location>
    </subcellularLocation>
</comment>
<dbReference type="Gene3D" id="3.40.50.720">
    <property type="entry name" value="NAD(P)-binding Rossmann-like Domain"/>
    <property type="match status" value="1"/>
</dbReference>
<keyword evidence="4" id="KW-0521">NADP</keyword>
<sequence length="312" mass="33469">MTKQQLMRSIRVHEYGGPENLKLEQVQRPEPSEGEVLVRIVAAGVLPIDWKIRQGIIKFPISFPYTPGTAFSGVIEELGSGVSGFEVGQRIYGRSTNGTYAEYTTASVESIAVLADTISFEEGAALFGGATTAWQALVKEVELKSGDRVLVHGAAGGVGLFAVQFAKRKGAYVIGTCGTDNVEFVRSLGADEIIDYKTTSFDQEVRDVDVLFDTIGGETLERSWPLVKQGGTLITIVGMPNPEKAKELGIHAIRPTNLASGEDLVEIASLMESGKVKASLADSYPLEQASQAHERSQTGHGRGRILLAIASD</sequence>
<dbReference type="SUPFAM" id="SSF51735">
    <property type="entry name" value="NAD(P)-binding Rossmann-fold domains"/>
    <property type="match status" value="1"/>
</dbReference>
<evidence type="ECO:0000256" key="5">
    <source>
        <dbReference type="ARBA" id="ARBA00022884"/>
    </source>
</evidence>
<evidence type="ECO:0000313" key="8">
    <source>
        <dbReference type="Proteomes" id="UP000256869"/>
    </source>
</evidence>
<comment type="caution">
    <text evidence="7">The sequence shown here is derived from an EMBL/GenBank/DDBJ whole genome shotgun (WGS) entry which is preliminary data.</text>
</comment>
<dbReference type="SMART" id="SM00829">
    <property type="entry name" value="PKS_ER"/>
    <property type="match status" value="1"/>
</dbReference>
<evidence type="ECO:0000256" key="1">
    <source>
        <dbReference type="ARBA" id="ARBA00004496"/>
    </source>
</evidence>
<evidence type="ECO:0000256" key="3">
    <source>
        <dbReference type="ARBA" id="ARBA00022490"/>
    </source>
</evidence>
<feature type="domain" description="Enoyl reductase (ER)" evidence="6">
    <location>
        <begin position="16"/>
        <end position="307"/>
    </location>
</feature>
<keyword evidence="8" id="KW-1185">Reference proteome</keyword>
<dbReference type="AlphaFoldDB" id="A0A3D9IX82"/>
<dbReference type="PANTHER" id="PTHR44154">
    <property type="entry name" value="QUINONE OXIDOREDUCTASE"/>
    <property type="match status" value="1"/>
</dbReference>
<dbReference type="InterPro" id="IPR020843">
    <property type="entry name" value="ER"/>
</dbReference>
<dbReference type="GO" id="GO:0016491">
    <property type="term" value="F:oxidoreductase activity"/>
    <property type="evidence" value="ECO:0007669"/>
    <property type="project" value="InterPro"/>
</dbReference>
<accession>A0A3D9IX82</accession>
<dbReference type="Pfam" id="PF13602">
    <property type="entry name" value="ADH_zinc_N_2"/>
    <property type="match status" value="1"/>
</dbReference>
<dbReference type="GO" id="GO:0005737">
    <property type="term" value="C:cytoplasm"/>
    <property type="evidence" value="ECO:0007669"/>
    <property type="project" value="UniProtKB-SubCell"/>
</dbReference>
<keyword evidence="5" id="KW-0694">RNA-binding</keyword>
<dbReference type="InterPro" id="IPR036291">
    <property type="entry name" value="NAD(P)-bd_dom_sf"/>
</dbReference>
<dbReference type="InterPro" id="IPR002364">
    <property type="entry name" value="Quin_OxRdtase/zeta-crystal_CS"/>
</dbReference>
<comment type="subunit">
    <text evidence="2">Homotetramer.</text>
</comment>
<protein>
    <submittedName>
        <fullName evidence="7">NADPH:quinone reductase-like Zn-dependent oxidoreductase</fullName>
    </submittedName>
</protein>
<dbReference type="PROSITE" id="PS01162">
    <property type="entry name" value="QOR_ZETA_CRYSTAL"/>
    <property type="match status" value="1"/>
</dbReference>
<evidence type="ECO:0000256" key="4">
    <source>
        <dbReference type="ARBA" id="ARBA00022857"/>
    </source>
</evidence>
<keyword evidence="3" id="KW-0963">Cytoplasm</keyword>
<dbReference type="InterPro" id="IPR011032">
    <property type="entry name" value="GroES-like_sf"/>
</dbReference>
<dbReference type="InterPro" id="IPR051603">
    <property type="entry name" value="Zinc-ADH_QOR/CCCR"/>
</dbReference>
<dbReference type="GO" id="GO:0003723">
    <property type="term" value="F:RNA binding"/>
    <property type="evidence" value="ECO:0007669"/>
    <property type="project" value="UniProtKB-KW"/>
</dbReference>
<name>A0A3D9IX82_9BACL</name>
<dbReference type="EMBL" id="QRDY01000001">
    <property type="protein sequence ID" value="RED66217.1"/>
    <property type="molecule type" value="Genomic_DNA"/>
</dbReference>
<dbReference type="Proteomes" id="UP000256869">
    <property type="component" value="Unassembled WGS sequence"/>
</dbReference>
<reference evidence="7 8" key="1">
    <citation type="submission" date="2018-07" db="EMBL/GenBank/DDBJ databases">
        <title>Genomic Encyclopedia of Type Strains, Phase III (KMG-III): the genomes of soil and plant-associated and newly described type strains.</title>
        <authorList>
            <person name="Whitman W."/>
        </authorList>
    </citation>
    <scope>NUCLEOTIDE SEQUENCE [LARGE SCALE GENOMIC DNA]</scope>
    <source>
        <strain evidence="7 8">CECT 8236</strain>
    </source>
</reference>
<dbReference type="RefSeq" id="WP_245987308.1">
    <property type="nucleotide sequence ID" value="NZ_QRDY01000001.1"/>
</dbReference>
<dbReference type="PANTHER" id="PTHR44154:SF1">
    <property type="entry name" value="QUINONE OXIDOREDUCTASE"/>
    <property type="match status" value="1"/>
</dbReference>
<evidence type="ECO:0000259" key="6">
    <source>
        <dbReference type="SMART" id="SM00829"/>
    </source>
</evidence>
<evidence type="ECO:0000313" key="7">
    <source>
        <dbReference type="EMBL" id="RED66217.1"/>
    </source>
</evidence>
<dbReference type="CDD" id="cd05289">
    <property type="entry name" value="MDR_like_2"/>
    <property type="match status" value="1"/>
</dbReference>
<organism evidence="7 8">
    <name type="scientific">Cohnella lupini</name>
    <dbReference type="NCBI Taxonomy" id="1294267"/>
    <lineage>
        <taxon>Bacteria</taxon>
        <taxon>Bacillati</taxon>
        <taxon>Bacillota</taxon>
        <taxon>Bacilli</taxon>
        <taxon>Bacillales</taxon>
        <taxon>Paenibacillaceae</taxon>
        <taxon>Cohnella</taxon>
    </lineage>
</organism>
<proteinExistence type="predicted"/>
<dbReference type="GO" id="GO:0008270">
    <property type="term" value="F:zinc ion binding"/>
    <property type="evidence" value="ECO:0007669"/>
    <property type="project" value="InterPro"/>
</dbReference>
<evidence type="ECO:0000256" key="2">
    <source>
        <dbReference type="ARBA" id="ARBA00011881"/>
    </source>
</evidence>